<feature type="non-terminal residue" evidence="1">
    <location>
        <position position="1"/>
    </location>
</feature>
<comment type="caution">
    <text evidence="1">The sequence shown here is derived from an EMBL/GenBank/DDBJ whole genome shotgun (WGS) entry which is preliminary data.</text>
</comment>
<feature type="non-terminal residue" evidence="1">
    <location>
        <position position="349"/>
    </location>
</feature>
<gene>
    <name evidence="1" type="ORF">PENTCL1PPCAC_27566</name>
</gene>
<evidence type="ECO:0000313" key="2">
    <source>
        <dbReference type="Proteomes" id="UP001432027"/>
    </source>
</evidence>
<proteinExistence type="predicted"/>
<protein>
    <submittedName>
        <fullName evidence="1">Uncharacterized protein</fullName>
    </submittedName>
</protein>
<organism evidence="1 2">
    <name type="scientific">Pristionchus entomophagus</name>
    <dbReference type="NCBI Taxonomy" id="358040"/>
    <lineage>
        <taxon>Eukaryota</taxon>
        <taxon>Metazoa</taxon>
        <taxon>Ecdysozoa</taxon>
        <taxon>Nematoda</taxon>
        <taxon>Chromadorea</taxon>
        <taxon>Rhabditida</taxon>
        <taxon>Rhabditina</taxon>
        <taxon>Diplogasteromorpha</taxon>
        <taxon>Diplogasteroidea</taxon>
        <taxon>Neodiplogasteridae</taxon>
        <taxon>Pristionchus</taxon>
    </lineage>
</organism>
<dbReference type="EMBL" id="BTSX01000006">
    <property type="protein sequence ID" value="GMT05392.1"/>
    <property type="molecule type" value="Genomic_DNA"/>
</dbReference>
<dbReference type="Proteomes" id="UP001432027">
    <property type="component" value="Unassembled WGS sequence"/>
</dbReference>
<sequence length="349" mass="37440">LSGRLVVKLEGDLVDDALLGVGTHDLVESSHSDLGMLTDVLVEGHEDREHDQVHSRVGHGLEGEDLLVVSLGLLELLGEFTDESLLDVTGALALLLRLDGELVTVLSAHSVHQSSGGEPARLTDEGITLGVLAEGDEGVDDLLRRNTDVYELIEEGGGLDGGDLTLTDLLGEVLDGVLQVRYLQMLKSEYREYQRKPAHLLDSLDVFLGGETKHSDDSGHLVSGSHLDSLLLSLHLVDDRLDETRDNLVLVLDLGIGGVSEEGLLSSSQELLLLLLPFHRVEEGLLLLALGAGDSVLLLVDLDESQVSRDEGGEEGLLLREGSVRIDGSEVDLLDQEARGSSTDTVVEE</sequence>
<accession>A0AAV5UEV0</accession>
<evidence type="ECO:0000313" key="1">
    <source>
        <dbReference type="EMBL" id="GMT05392.1"/>
    </source>
</evidence>
<name>A0AAV5UEV0_9BILA</name>
<reference evidence="1" key="1">
    <citation type="submission" date="2023-10" db="EMBL/GenBank/DDBJ databases">
        <title>Genome assembly of Pristionchus species.</title>
        <authorList>
            <person name="Yoshida K."/>
            <person name="Sommer R.J."/>
        </authorList>
    </citation>
    <scope>NUCLEOTIDE SEQUENCE</scope>
    <source>
        <strain evidence="1">RS0144</strain>
    </source>
</reference>
<keyword evidence="2" id="KW-1185">Reference proteome</keyword>
<dbReference type="AlphaFoldDB" id="A0AAV5UEV0"/>